<dbReference type="PANTHER" id="PTHR30576:SF10">
    <property type="entry name" value="SLL5057 PROTEIN"/>
    <property type="match status" value="1"/>
</dbReference>
<evidence type="ECO:0000256" key="3">
    <source>
        <dbReference type="SAM" id="Phobius"/>
    </source>
</evidence>
<feature type="region of interest" description="Disordered" evidence="2">
    <location>
        <begin position="1"/>
        <end position="56"/>
    </location>
</feature>
<comment type="caution">
    <text evidence="5">The sequence shown here is derived from an EMBL/GenBank/DDBJ whole genome shotgun (WGS) entry which is preliminary data.</text>
</comment>
<gene>
    <name evidence="5" type="ORF">E6K71_04310</name>
</gene>
<evidence type="ECO:0000256" key="1">
    <source>
        <dbReference type="ARBA" id="ARBA00006464"/>
    </source>
</evidence>
<dbReference type="GO" id="GO:0016780">
    <property type="term" value="F:phosphotransferase activity, for other substituted phosphate groups"/>
    <property type="evidence" value="ECO:0007669"/>
    <property type="project" value="TreeGrafter"/>
</dbReference>
<reference evidence="5 6" key="1">
    <citation type="journal article" date="2019" name="Nat. Microbiol.">
        <title>Mediterranean grassland soil C-N compound turnover is dependent on rainfall and depth, and is mediated by genomically divergent microorganisms.</title>
        <authorList>
            <person name="Diamond S."/>
            <person name="Andeer P.F."/>
            <person name="Li Z."/>
            <person name="Crits-Christoph A."/>
            <person name="Burstein D."/>
            <person name="Anantharaman K."/>
            <person name="Lane K.R."/>
            <person name="Thomas B.C."/>
            <person name="Pan C."/>
            <person name="Northen T.R."/>
            <person name="Banfield J.F."/>
        </authorList>
    </citation>
    <scope>NUCLEOTIDE SEQUENCE [LARGE SCALE GENOMIC DNA]</scope>
    <source>
        <strain evidence="5">WS_1</strain>
    </source>
</reference>
<feature type="compositionally biased region" description="Basic and acidic residues" evidence="2">
    <location>
        <begin position="18"/>
        <end position="36"/>
    </location>
</feature>
<feature type="transmembrane region" description="Helical" evidence="3">
    <location>
        <begin position="85"/>
        <end position="108"/>
    </location>
</feature>
<keyword evidence="5" id="KW-0808">Transferase</keyword>
<accession>A0A538SDX1</accession>
<dbReference type="InterPro" id="IPR003362">
    <property type="entry name" value="Bact_transf"/>
</dbReference>
<dbReference type="EMBL" id="VBOR01000055">
    <property type="protein sequence ID" value="TMQ49569.1"/>
    <property type="molecule type" value="Genomic_DNA"/>
</dbReference>
<sequence length="274" mass="30885">MGRIGARGSGARAHVLRTKGDERTPRFERRGPRDRPVTQISPGLQELPAAGRRDEDRTGAAFELPARYAGRAAAAQLAIKRCVDVAGAAVGLMLLSPILGLIALAVLLDSGAPVFYRWKVVGLRGRPFTGYKFRTMVPEADERRSQLEGMNEMTGPVFKMRDDPRVTRVGRFLRRFSLDELPQLWSVLKGDMSLVGPRPPLQHEWSRFEPWQRRKLSVKPGMTCLWQVSGRSDIKDFTEWVKLDIEYIERWSLLLDVQILFATGVAVIRSRGAY</sequence>
<evidence type="ECO:0000313" key="6">
    <source>
        <dbReference type="Proteomes" id="UP000316292"/>
    </source>
</evidence>
<protein>
    <submittedName>
        <fullName evidence="5">Sugar transferase</fullName>
    </submittedName>
</protein>
<evidence type="ECO:0000313" key="5">
    <source>
        <dbReference type="EMBL" id="TMQ49569.1"/>
    </source>
</evidence>
<dbReference type="PANTHER" id="PTHR30576">
    <property type="entry name" value="COLANIC BIOSYNTHESIS UDP-GLUCOSE LIPID CARRIER TRANSFERASE"/>
    <property type="match status" value="1"/>
</dbReference>
<evidence type="ECO:0000256" key="2">
    <source>
        <dbReference type="SAM" id="MobiDB-lite"/>
    </source>
</evidence>
<name>A0A538SDX1_UNCEI</name>
<dbReference type="Proteomes" id="UP000316292">
    <property type="component" value="Unassembled WGS sequence"/>
</dbReference>
<evidence type="ECO:0000259" key="4">
    <source>
        <dbReference type="Pfam" id="PF02397"/>
    </source>
</evidence>
<feature type="domain" description="Bacterial sugar transferase" evidence="4">
    <location>
        <begin position="80"/>
        <end position="268"/>
    </location>
</feature>
<keyword evidence="3" id="KW-1133">Transmembrane helix</keyword>
<dbReference type="AlphaFoldDB" id="A0A538SDX1"/>
<organism evidence="5 6">
    <name type="scientific">Eiseniibacteriota bacterium</name>
    <dbReference type="NCBI Taxonomy" id="2212470"/>
    <lineage>
        <taxon>Bacteria</taxon>
        <taxon>Candidatus Eiseniibacteriota</taxon>
    </lineage>
</organism>
<proteinExistence type="inferred from homology"/>
<comment type="similarity">
    <text evidence="1">Belongs to the bacterial sugar transferase family.</text>
</comment>
<keyword evidence="3" id="KW-0812">Transmembrane</keyword>
<dbReference type="Pfam" id="PF02397">
    <property type="entry name" value="Bac_transf"/>
    <property type="match status" value="1"/>
</dbReference>
<keyword evidence="3" id="KW-0472">Membrane</keyword>